<organism evidence="1 2">
    <name type="scientific">Bauhinia variegata</name>
    <name type="common">Purple orchid tree</name>
    <name type="synonym">Phanera variegata</name>
    <dbReference type="NCBI Taxonomy" id="167791"/>
    <lineage>
        <taxon>Eukaryota</taxon>
        <taxon>Viridiplantae</taxon>
        <taxon>Streptophyta</taxon>
        <taxon>Embryophyta</taxon>
        <taxon>Tracheophyta</taxon>
        <taxon>Spermatophyta</taxon>
        <taxon>Magnoliopsida</taxon>
        <taxon>eudicotyledons</taxon>
        <taxon>Gunneridae</taxon>
        <taxon>Pentapetalae</taxon>
        <taxon>rosids</taxon>
        <taxon>fabids</taxon>
        <taxon>Fabales</taxon>
        <taxon>Fabaceae</taxon>
        <taxon>Cercidoideae</taxon>
        <taxon>Cercideae</taxon>
        <taxon>Bauhiniinae</taxon>
        <taxon>Bauhinia</taxon>
    </lineage>
</organism>
<proteinExistence type="predicted"/>
<comment type="caution">
    <text evidence="1">The sequence shown here is derived from an EMBL/GenBank/DDBJ whole genome shotgun (WGS) entry which is preliminary data.</text>
</comment>
<accession>A0ACB9LYZ4</accession>
<sequence>MSRCFPFPPPGYLRNGVRSEALIESIKLQRDREEPEKERKKEKKREKKEKRKERKLKDGRATYPSDCKWKESNISNLEYHQLEKTKAEGIVGWLQKRDDDDNERSGITEEHDQPFSSRELCCSSDATHSSKKRRSTSPSSHDHGTVIRIRLPLRKQREPEASQQDDRLVSTSSSESFPRETNGSLPQQRCFTSAEIHQCVQDSKSEECKGLGRLIQESAAAVSSGNSLENGSQSEASVYNSLFQSWVPPPIKFEGANSGNMDWLLGSELEERPISKKLKSAARGPHCSPQALWPRAQFLPEAEMYALPYAIPF</sequence>
<protein>
    <submittedName>
        <fullName evidence="1">Uncharacterized protein</fullName>
    </submittedName>
</protein>
<evidence type="ECO:0000313" key="1">
    <source>
        <dbReference type="EMBL" id="KAI4316960.1"/>
    </source>
</evidence>
<dbReference type="EMBL" id="CM039435">
    <property type="protein sequence ID" value="KAI4316960.1"/>
    <property type="molecule type" value="Genomic_DNA"/>
</dbReference>
<evidence type="ECO:0000313" key="2">
    <source>
        <dbReference type="Proteomes" id="UP000828941"/>
    </source>
</evidence>
<name>A0ACB9LYZ4_BAUVA</name>
<keyword evidence="2" id="KW-1185">Reference proteome</keyword>
<dbReference type="Proteomes" id="UP000828941">
    <property type="component" value="Chromosome 10"/>
</dbReference>
<gene>
    <name evidence="1" type="ORF">L6164_024881</name>
</gene>
<reference evidence="1 2" key="1">
    <citation type="journal article" date="2022" name="DNA Res.">
        <title>Chromosomal-level genome assembly of the orchid tree Bauhinia variegata (Leguminosae; Cercidoideae) supports the allotetraploid origin hypothesis of Bauhinia.</title>
        <authorList>
            <person name="Zhong Y."/>
            <person name="Chen Y."/>
            <person name="Zheng D."/>
            <person name="Pang J."/>
            <person name="Liu Y."/>
            <person name="Luo S."/>
            <person name="Meng S."/>
            <person name="Qian L."/>
            <person name="Wei D."/>
            <person name="Dai S."/>
            <person name="Zhou R."/>
        </authorList>
    </citation>
    <scope>NUCLEOTIDE SEQUENCE [LARGE SCALE GENOMIC DNA]</scope>
    <source>
        <strain evidence="1">BV-YZ2020</strain>
    </source>
</reference>